<dbReference type="Proteomes" id="UP000298860">
    <property type="component" value="Unassembled WGS sequence"/>
</dbReference>
<dbReference type="Gene3D" id="3.20.20.140">
    <property type="entry name" value="Metal-dependent hydrolases"/>
    <property type="match status" value="1"/>
</dbReference>
<sequence>MTGPNGSPARRTLFAGGLVFDGTGSHPASADVLAATTSSAARLLGYEQELGRVAAGFRADLVVVDGDALDLDRLPGNVREVWQDGVRVVAREPEPAAEAAERTALRPAGRPSGHATT</sequence>
<dbReference type="RefSeq" id="WP_225978609.1">
    <property type="nucleotide sequence ID" value="NZ_BJFL01000027.1"/>
</dbReference>
<dbReference type="Gene3D" id="2.30.40.10">
    <property type="entry name" value="Urease, subunit C, domain 1"/>
    <property type="match status" value="1"/>
</dbReference>
<proteinExistence type="predicted"/>
<dbReference type="Pfam" id="PF07969">
    <property type="entry name" value="Amidohydro_3"/>
    <property type="match status" value="1"/>
</dbReference>
<name>A0A4D4J7A1_9PSEU</name>
<keyword evidence="4" id="KW-1185">Reference proteome</keyword>
<dbReference type="GO" id="GO:0016810">
    <property type="term" value="F:hydrolase activity, acting on carbon-nitrogen (but not peptide) bonds"/>
    <property type="evidence" value="ECO:0007669"/>
    <property type="project" value="InterPro"/>
</dbReference>
<dbReference type="InterPro" id="IPR013108">
    <property type="entry name" value="Amidohydro_3"/>
</dbReference>
<organism evidence="3 4">
    <name type="scientific">Gandjariella thermophila</name>
    <dbReference type="NCBI Taxonomy" id="1931992"/>
    <lineage>
        <taxon>Bacteria</taxon>
        <taxon>Bacillati</taxon>
        <taxon>Actinomycetota</taxon>
        <taxon>Actinomycetes</taxon>
        <taxon>Pseudonocardiales</taxon>
        <taxon>Pseudonocardiaceae</taxon>
        <taxon>Gandjariella</taxon>
    </lineage>
</organism>
<dbReference type="EMBL" id="BJFL01000027">
    <property type="protein sequence ID" value="GDY32675.1"/>
    <property type="molecule type" value="Genomic_DNA"/>
</dbReference>
<evidence type="ECO:0000313" key="3">
    <source>
        <dbReference type="EMBL" id="GDY32675.1"/>
    </source>
</evidence>
<evidence type="ECO:0000259" key="2">
    <source>
        <dbReference type="Pfam" id="PF07969"/>
    </source>
</evidence>
<accession>A0A4D4J7A1</accession>
<evidence type="ECO:0000313" key="4">
    <source>
        <dbReference type="Proteomes" id="UP000298860"/>
    </source>
</evidence>
<protein>
    <recommendedName>
        <fullName evidence="2">Amidohydrolase 3 domain-containing protein</fullName>
    </recommendedName>
</protein>
<feature type="compositionally biased region" description="Basic and acidic residues" evidence="1">
    <location>
        <begin position="93"/>
        <end position="104"/>
    </location>
</feature>
<gene>
    <name evidence="3" type="ORF">GTS_43080</name>
</gene>
<dbReference type="SUPFAM" id="SSF51338">
    <property type="entry name" value="Composite domain of metallo-dependent hydrolases"/>
    <property type="match status" value="1"/>
</dbReference>
<dbReference type="InterPro" id="IPR051781">
    <property type="entry name" value="Metallo-dep_Hydrolase"/>
</dbReference>
<dbReference type="InterPro" id="IPR011059">
    <property type="entry name" value="Metal-dep_hydrolase_composite"/>
</dbReference>
<dbReference type="PANTHER" id="PTHR43135:SF3">
    <property type="entry name" value="ALPHA-D-RIBOSE 1-METHYLPHOSPHONATE 5-TRIPHOSPHATE DIPHOSPHATASE"/>
    <property type="match status" value="1"/>
</dbReference>
<evidence type="ECO:0000256" key="1">
    <source>
        <dbReference type="SAM" id="MobiDB-lite"/>
    </source>
</evidence>
<feature type="domain" description="Amidohydrolase 3" evidence="2">
    <location>
        <begin position="31"/>
        <end position="89"/>
    </location>
</feature>
<dbReference type="PANTHER" id="PTHR43135">
    <property type="entry name" value="ALPHA-D-RIBOSE 1-METHYLPHOSPHONATE 5-TRIPHOSPHATE DIPHOSPHATASE"/>
    <property type="match status" value="1"/>
</dbReference>
<comment type="caution">
    <text evidence="3">The sequence shown here is derived from an EMBL/GenBank/DDBJ whole genome shotgun (WGS) entry which is preliminary data.</text>
</comment>
<feature type="region of interest" description="Disordered" evidence="1">
    <location>
        <begin position="93"/>
        <end position="117"/>
    </location>
</feature>
<reference evidence="4" key="1">
    <citation type="submission" date="2019-04" db="EMBL/GenBank/DDBJ databases">
        <title>Draft genome sequence of Pseudonocardiaceae bacterium SL3-2-4.</title>
        <authorList>
            <person name="Ningsih F."/>
            <person name="Yokota A."/>
            <person name="Sakai Y."/>
            <person name="Nanatani K."/>
            <person name="Yabe S."/>
            <person name="Oetari A."/>
            <person name="Sjamsuridzal W."/>
        </authorList>
    </citation>
    <scope>NUCLEOTIDE SEQUENCE [LARGE SCALE GENOMIC DNA]</scope>
    <source>
        <strain evidence="4">SL3-2-4</strain>
    </source>
</reference>
<dbReference type="AlphaFoldDB" id="A0A4D4J7A1"/>